<name>Q7UMH8_RHOBA</name>
<dbReference type="InParanoid" id="Q7UMH8"/>
<dbReference type="KEGG" id="rba:RB8821"/>
<accession>Q7UMH8</accession>
<dbReference type="AlphaFoldDB" id="Q7UMH8"/>
<keyword evidence="2" id="KW-1185">Reference proteome</keyword>
<dbReference type="EnsemblBacteria" id="CAD75939">
    <property type="protein sequence ID" value="CAD75939"/>
    <property type="gene ID" value="RB8821"/>
</dbReference>
<sequence>MLLSLMDEGEVRQSFYFDTNRSRVAEARRFSAPLVSKSTPPKSLLLDRGIDQAKIFGVESH</sequence>
<organism evidence="1 2">
    <name type="scientific">Rhodopirellula baltica (strain DSM 10527 / NCIMB 13988 / SH1)</name>
    <dbReference type="NCBI Taxonomy" id="243090"/>
    <lineage>
        <taxon>Bacteria</taxon>
        <taxon>Pseudomonadati</taxon>
        <taxon>Planctomycetota</taxon>
        <taxon>Planctomycetia</taxon>
        <taxon>Pirellulales</taxon>
        <taxon>Pirellulaceae</taxon>
        <taxon>Rhodopirellula</taxon>
    </lineage>
</organism>
<reference evidence="1 2" key="1">
    <citation type="journal article" date="2003" name="Proc. Natl. Acad. Sci. U.S.A.">
        <title>Complete genome sequence of the marine planctomycete Pirellula sp. strain 1.</title>
        <authorList>
            <person name="Gloeckner F.O."/>
            <person name="Kube M."/>
            <person name="Bauer M."/>
            <person name="Teeling H."/>
            <person name="Lombardot T."/>
            <person name="Ludwig W."/>
            <person name="Gade D."/>
            <person name="Beck A."/>
            <person name="Borzym K."/>
            <person name="Heitmann K."/>
            <person name="Rabus R."/>
            <person name="Schlesner H."/>
            <person name="Amann R."/>
            <person name="Reinhardt R."/>
        </authorList>
    </citation>
    <scope>NUCLEOTIDE SEQUENCE [LARGE SCALE GENOMIC DNA]</scope>
    <source>
        <strain evidence="2">DSM 10527 / NCIMB 13988 / SH1</strain>
    </source>
</reference>
<evidence type="ECO:0000313" key="1">
    <source>
        <dbReference type="EMBL" id="CAD75939.1"/>
    </source>
</evidence>
<protein>
    <submittedName>
        <fullName evidence="1">Uncharacterized protein</fullName>
    </submittedName>
</protein>
<dbReference type="HOGENOM" id="CLU_2919718_0_0_0"/>
<dbReference type="Proteomes" id="UP000001025">
    <property type="component" value="Chromosome"/>
</dbReference>
<proteinExistence type="predicted"/>
<dbReference type="EMBL" id="BX294148">
    <property type="protein sequence ID" value="CAD75939.1"/>
    <property type="molecule type" value="Genomic_DNA"/>
</dbReference>
<evidence type="ECO:0000313" key="2">
    <source>
        <dbReference type="Proteomes" id="UP000001025"/>
    </source>
</evidence>
<gene>
    <name evidence="1" type="ordered locus">RB8821</name>
</gene>